<evidence type="ECO:0000256" key="5">
    <source>
        <dbReference type="ARBA" id="ARBA00023157"/>
    </source>
</evidence>
<name>A0ABR3JE92_9AGAR</name>
<evidence type="ECO:0000313" key="7">
    <source>
        <dbReference type="EMBL" id="KAL0954014.1"/>
    </source>
</evidence>
<reference evidence="8" key="1">
    <citation type="submission" date="2024-06" db="EMBL/GenBank/DDBJ databases">
        <title>Multi-omics analyses provide insights into the biosynthesis of the anticancer antibiotic pleurotin in Hohenbuehelia grisea.</title>
        <authorList>
            <person name="Weaver J.A."/>
            <person name="Alberti F."/>
        </authorList>
    </citation>
    <scope>NUCLEOTIDE SEQUENCE [LARGE SCALE GENOMIC DNA]</scope>
    <source>
        <strain evidence="8">T-177</strain>
    </source>
</reference>
<sequence length="110" mass="10855">MFVKVFVASALATLAAATPTRRNEPASSCTTGPVQCCNSSGKATDPAIAKELGVLGVVVQDVTAIVGLGCSPISVVGVGGDSCSAAPLCCEDNSFKGLVALGCVPVNLDL</sequence>
<comment type="similarity">
    <text evidence="2 6">Belongs to the fungal hydrophobin family.</text>
</comment>
<evidence type="ECO:0000313" key="8">
    <source>
        <dbReference type="Proteomes" id="UP001556367"/>
    </source>
</evidence>
<feature type="signal peptide" evidence="6">
    <location>
        <begin position="1"/>
        <end position="17"/>
    </location>
</feature>
<dbReference type="EMBL" id="JASNQZ010000008">
    <property type="protein sequence ID" value="KAL0954014.1"/>
    <property type="molecule type" value="Genomic_DNA"/>
</dbReference>
<gene>
    <name evidence="7" type="ORF">HGRIS_005170</name>
</gene>
<comment type="caution">
    <text evidence="7">The sequence shown here is derived from an EMBL/GenBank/DDBJ whole genome shotgun (WGS) entry which is preliminary data.</text>
</comment>
<keyword evidence="4 6" id="KW-0964">Secreted</keyword>
<accession>A0ABR3JE92</accession>
<evidence type="ECO:0000256" key="4">
    <source>
        <dbReference type="ARBA" id="ARBA00022525"/>
    </source>
</evidence>
<evidence type="ECO:0000256" key="1">
    <source>
        <dbReference type="ARBA" id="ARBA00004191"/>
    </source>
</evidence>
<keyword evidence="5 6" id="KW-1015">Disulfide bond</keyword>
<feature type="chain" id="PRO_5044956217" description="Hydrophobin" evidence="6">
    <location>
        <begin position="18"/>
        <end position="110"/>
    </location>
</feature>
<dbReference type="Pfam" id="PF01185">
    <property type="entry name" value="Hydrophobin"/>
    <property type="match status" value="1"/>
</dbReference>
<dbReference type="SMART" id="SM00075">
    <property type="entry name" value="HYDRO"/>
    <property type="match status" value="1"/>
</dbReference>
<proteinExistence type="inferred from homology"/>
<protein>
    <recommendedName>
        <fullName evidence="6">Hydrophobin</fullName>
    </recommendedName>
</protein>
<evidence type="ECO:0000256" key="6">
    <source>
        <dbReference type="RuleBase" id="RU365009"/>
    </source>
</evidence>
<comment type="subcellular location">
    <subcellularLocation>
        <location evidence="1 6">Secreted</location>
        <location evidence="1 6">Cell wall</location>
    </subcellularLocation>
</comment>
<evidence type="ECO:0000256" key="2">
    <source>
        <dbReference type="ARBA" id="ARBA00010446"/>
    </source>
</evidence>
<organism evidence="7 8">
    <name type="scientific">Hohenbuehelia grisea</name>
    <dbReference type="NCBI Taxonomy" id="104357"/>
    <lineage>
        <taxon>Eukaryota</taxon>
        <taxon>Fungi</taxon>
        <taxon>Dikarya</taxon>
        <taxon>Basidiomycota</taxon>
        <taxon>Agaricomycotina</taxon>
        <taxon>Agaricomycetes</taxon>
        <taxon>Agaricomycetidae</taxon>
        <taxon>Agaricales</taxon>
        <taxon>Pleurotineae</taxon>
        <taxon>Pleurotaceae</taxon>
        <taxon>Hohenbuehelia</taxon>
    </lineage>
</organism>
<keyword evidence="3 6" id="KW-0134">Cell wall</keyword>
<evidence type="ECO:0000256" key="3">
    <source>
        <dbReference type="ARBA" id="ARBA00022512"/>
    </source>
</evidence>
<dbReference type="Proteomes" id="UP001556367">
    <property type="component" value="Unassembled WGS sequence"/>
</dbReference>
<dbReference type="CDD" id="cd23507">
    <property type="entry name" value="hydrophobin_I"/>
    <property type="match status" value="1"/>
</dbReference>
<keyword evidence="6" id="KW-0732">Signal</keyword>
<keyword evidence="8" id="KW-1185">Reference proteome</keyword>
<dbReference type="InterPro" id="IPR001338">
    <property type="entry name" value="Class_I_Hydrophobin"/>
</dbReference>